<dbReference type="EMBL" id="CP047616">
    <property type="protein sequence ID" value="QIW53823.1"/>
    <property type="molecule type" value="Genomic_DNA"/>
</dbReference>
<sequence length="254" mass="29828">MVNQSKVQFERTVEFIYDQTSKRLNLKKGELGVSNYQIAGFKNQKEYNEAPNYSKIDDSILSNILNNKRQNRKNKYLIPSKNAEMYYQAFVSNLKFDSVHELLWGKNSEIKTYLPKLFQNIMLDSLENSNKTIKNICSDLMKSRSEKNLETKIYQIYEEIKEALLKEFIDFTKAKTSKEHLESPEGIEYEIVGIKGNVPIIDEKKSKNISGTKLNEYLGYQKLNMAFEKFIEDRLLPLFLNVLILQFNQQKEEM</sequence>
<evidence type="ECO:0000313" key="2">
    <source>
        <dbReference type="Proteomes" id="UP000501945"/>
    </source>
</evidence>
<reference evidence="1 2" key="1">
    <citation type="submission" date="2019-12" db="EMBL/GenBank/DDBJ databases">
        <title>Whole genome sequences of Lactococcus raffinolactis strains isolated from sewage.</title>
        <authorList>
            <person name="Ybazeta G."/>
            <person name="Ross M."/>
            <person name="Brabant-Kirwan D."/>
            <person name="Saleh M."/>
            <person name="Dillon J.A."/>
            <person name="Splinter K."/>
            <person name="Nokhbeh R."/>
        </authorList>
    </citation>
    <scope>NUCLEOTIDE SEQUENCE [LARGE SCALE GENOMIC DNA]</scope>
    <source>
        <strain evidence="1 2">Lr_19_5</strain>
    </source>
</reference>
<accession>A0A6H0UNG1</accession>
<dbReference type="RefSeq" id="WP_167838739.1">
    <property type="nucleotide sequence ID" value="NZ_CP047616.1"/>
</dbReference>
<protein>
    <submittedName>
        <fullName evidence="1">Uncharacterized protein</fullName>
    </submittedName>
</protein>
<organism evidence="1 2">
    <name type="scientific">Pseudolactococcus raffinolactis</name>
    <dbReference type="NCBI Taxonomy" id="1366"/>
    <lineage>
        <taxon>Bacteria</taxon>
        <taxon>Bacillati</taxon>
        <taxon>Bacillota</taxon>
        <taxon>Bacilli</taxon>
        <taxon>Lactobacillales</taxon>
        <taxon>Streptococcaceae</taxon>
        <taxon>Pseudolactococcus</taxon>
    </lineage>
</organism>
<evidence type="ECO:0000313" key="1">
    <source>
        <dbReference type="EMBL" id="QIW53823.1"/>
    </source>
</evidence>
<proteinExistence type="predicted"/>
<name>A0A6H0UNG1_9LACT</name>
<dbReference type="AlphaFoldDB" id="A0A6H0UNG1"/>
<gene>
    <name evidence="1" type="ORF">GU336_06550</name>
</gene>
<dbReference type="Proteomes" id="UP000501945">
    <property type="component" value="Chromosome"/>
</dbReference>